<dbReference type="RefSeq" id="WP_119331159.1">
    <property type="nucleotide sequence ID" value="NZ_JBHSJH010000003.1"/>
</dbReference>
<keyword evidence="2" id="KW-1185">Reference proteome</keyword>
<comment type="caution">
    <text evidence="1">The sequence shown here is derived from an EMBL/GenBank/DDBJ whole genome shotgun (WGS) entry which is preliminary data.</text>
</comment>
<dbReference type="Proteomes" id="UP001595926">
    <property type="component" value="Unassembled WGS sequence"/>
</dbReference>
<name>A0ABV9TDL1_9GAMM</name>
<protein>
    <submittedName>
        <fullName evidence="1">Uncharacterized protein</fullName>
    </submittedName>
</protein>
<evidence type="ECO:0000313" key="1">
    <source>
        <dbReference type="EMBL" id="MFC4892829.1"/>
    </source>
</evidence>
<evidence type="ECO:0000313" key="2">
    <source>
        <dbReference type="Proteomes" id="UP001595926"/>
    </source>
</evidence>
<dbReference type="EMBL" id="JBHSJH010000003">
    <property type="protein sequence ID" value="MFC4892829.1"/>
    <property type="molecule type" value="Genomic_DNA"/>
</dbReference>
<organism evidence="1 2">
    <name type="scientific">Pseudofrancisella aestuarii</name>
    <dbReference type="NCBI Taxonomy" id="2670347"/>
    <lineage>
        <taxon>Bacteria</taxon>
        <taxon>Pseudomonadati</taxon>
        <taxon>Pseudomonadota</taxon>
        <taxon>Gammaproteobacteria</taxon>
        <taxon>Thiotrichales</taxon>
        <taxon>Francisellaceae</taxon>
        <taxon>Pseudofrancisella</taxon>
    </lineage>
</organism>
<sequence>MLNFLKSLAVRFGLLKVEPAPINEVDNLAKKAREACQISKQKEERETLNTKPTKSVEEFIELMPTIDIKKEIDSLAFLKAPYPDTKKRIKKGDGKLLTADQKKKFGLNVRKKYGWDFINLIKDEHINRADEINESISNLYSSSDYMKKRKASIKQLLASSEELICVSTSKDSCSCAKKLEGQSFKLADIPILPLANCDKPVCKCKYDIPSSI</sequence>
<gene>
    <name evidence="1" type="ORF">ACFPDQ_07165</name>
</gene>
<proteinExistence type="predicted"/>
<accession>A0ABV9TDL1</accession>
<reference evidence="2" key="1">
    <citation type="journal article" date="2019" name="Int. J. Syst. Evol. Microbiol.">
        <title>The Global Catalogue of Microorganisms (GCM) 10K type strain sequencing project: providing services to taxonomists for standard genome sequencing and annotation.</title>
        <authorList>
            <consortium name="The Broad Institute Genomics Platform"/>
            <consortium name="The Broad Institute Genome Sequencing Center for Infectious Disease"/>
            <person name="Wu L."/>
            <person name="Ma J."/>
        </authorList>
    </citation>
    <scope>NUCLEOTIDE SEQUENCE [LARGE SCALE GENOMIC DNA]</scope>
    <source>
        <strain evidence="2">CGMCC 1.13718</strain>
    </source>
</reference>